<evidence type="ECO:0000313" key="3">
    <source>
        <dbReference type="EMBL" id="SNB52097.1"/>
    </source>
</evidence>
<dbReference type="RefSeq" id="WP_158255203.1">
    <property type="nucleotide sequence ID" value="NZ_FYDG01000001.1"/>
</dbReference>
<accession>A0A212PYE9</accession>
<proteinExistence type="predicted"/>
<dbReference type="InterPro" id="IPR050300">
    <property type="entry name" value="GDXG_lipolytic_enzyme"/>
</dbReference>
<organism evidence="3 4">
    <name type="scientific">Rhodoblastus acidophilus</name>
    <name type="common">Rhodopseudomonas acidophila</name>
    <dbReference type="NCBI Taxonomy" id="1074"/>
    <lineage>
        <taxon>Bacteria</taxon>
        <taxon>Pseudomonadati</taxon>
        <taxon>Pseudomonadota</taxon>
        <taxon>Alphaproteobacteria</taxon>
        <taxon>Hyphomicrobiales</taxon>
        <taxon>Rhodoblastaceae</taxon>
        <taxon>Rhodoblastus</taxon>
    </lineage>
</organism>
<dbReference type="PANTHER" id="PTHR48081">
    <property type="entry name" value="AB HYDROLASE SUPERFAMILY PROTEIN C4A8.06C"/>
    <property type="match status" value="1"/>
</dbReference>
<feature type="domain" description="BD-FAE-like" evidence="2">
    <location>
        <begin position="52"/>
        <end position="154"/>
    </location>
</feature>
<keyword evidence="1" id="KW-0378">Hydrolase</keyword>
<dbReference type="PANTHER" id="PTHR48081:SF9">
    <property type="entry name" value="CARBOXYLESTERASE"/>
    <property type="match status" value="1"/>
</dbReference>
<dbReference type="InterPro" id="IPR029058">
    <property type="entry name" value="AB_hydrolase_fold"/>
</dbReference>
<gene>
    <name evidence="3" type="ORF">SAMN06265338_101184</name>
</gene>
<dbReference type="AlphaFoldDB" id="A0A212PYE9"/>
<dbReference type="GO" id="GO:0016787">
    <property type="term" value="F:hydrolase activity"/>
    <property type="evidence" value="ECO:0007669"/>
    <property type="project" value="UniProtKB-KW"/>
</dbReference>
<dbReference type="EMBL" id="FYDG01000001">
    <property type="protein sequence ID" value="SNB52097.1"/>
    <property type="molecule type" value="Genomic_DNA"/>
</dbReference>
<dbReference type="Pfam" id="PF20434">
    <property type="entry name" value="BD-FAE"/>
    <property type="match status" value="1"/>
</dbReference>
<reference evidence="4" key="1">
    <citation type="submission" date="2017-06" db="EMBL/GenBank/DDBJ databases">
        <authorList>
            <person name="Varghese N."/>
            <person name="Submissions S."/>
        </authorList>
    </citation>
    <scope>NUCLEOTIDE SEQUENCE [LARGE SCALE GENOMIC DNA]</scope>
    <source>
        <strain evidence="4">DSM 137</strain>
    </source>
</reference>
<evidence type="ECO:0000259" key="2">
    <source>
        <dbReference type="Pfam" id="PF20434"/>
    </source>
</evidence>
<dbReference type="InterPro" id="IPR049492">
    <property type="entry name" value="BD-FAE-like_dom"/>
</dbReference>
<keyword evidence="4" id="KW-1185">Reference proteome</keyword>
<dbReference type="OrthoDB" id="9771666at2"/>
<dbReference type="SUPFAM" id="SSF53474">
    <property type="entry name" value="alpha/beta-Hydrolases"/>
    <property type="match status" value="1"/>
</dbReference>
<evidence type="ECO:0000313" key="4">
    <source>
        <dbReference type="Proteomes" id="UP000198418"/>
    </source>
</evidence>
<sequence length="308" mass="33105">MSGAKTALARLGERARSKREAEFARLFNVLASERGIVVHKGATYGPDARHRLDVYQADPRRNRNARVLFVYGGGWRDGAREIYRFVGTALAAQGLTTIIPDYRLYPSARFPDFMEDAARAYGWAHAHRLADGPKPVVLMGHSAGAHIAALLALDPTYRMQFAPDAPPPAGLVGLAGPYAFDPTTWSSTRDIFAPAAGHPDRARPVAHARADAPPSLLLYGRADDTVGRFNGQDFAGALSKAGATARLIEYGGVGHVGLVVAIGRGVRWRAPVLRDVLDFIDGLARDACERTASPSEETPGMESSSTSF</sequence>
<dbReference type="Gene3D" id="3.40.50.1820">
    <property type="entry name" value="alpha/beta hydrolase"/>
    <property type="match status" value="1"/>
</dbReference>
<protein>
    <submittedName>
        <fullName evidence="3">Acetyl esterase/lipase</fullName>
    </submittedName>
</protein>
<dbReference type="Proteomes" id="UP000198418">
    <property type="component" value="Unassembled WGS sequence"/>
</dbReference>
<evidence type="ECO:0000256" key="1">
    <source>
        <dbReference type="ARBA" id="ARBA00022801"/>
    </source>
</evidence>
<name>A0A212PYE9_RHOAC</name>